<dbReference type="InterPro" id="IPR010998">
    <property type="entry name" value="Integrase_recombinase_N"/>
</dbReference>
<dbReference type="InterPro" id="IPR011010">
    <property type="entry name" value="DNA_brk_join_enz"/>
</dbReference>
<protein>
    <submittedName>
        <fullName evidence="4">Tyrosine-type recombinase/integrase</fullName>
    </submittedName>
</protein>
<dbReference type="RefSeq" id="WP_375518775.1">
    <property type="nucleotide sequence ID" value="NZ_JBHIRY010000002.1"/>
</dbReference>
<dbReference type="Proteomes" id="UP001580430">
    <property type="component" value="Unassembled WGS sequence"/>
</dbReference>
<sequence length="224" mass="25416">MNVVPFPAKSDIQKWVGGYHDQLQGKSDKTVEAYVRAVRQFVEWLADKPGGAVGFRPELFTQTAVATYLQEMEELRLSVSHRSRVKSALSGFADWLIDEELLAKNPTRDVDIPPQPLLAPRVLTPDQRYILKNLVERDGTTRSEALFALGYWAGCRVSWLRMEDTQIGPKVGALRVGYKGNKQREIDILNEVRRPLYDYIHGERARSPFWPAAPMSSFRSGVNV</sequence>
<dbReference type="Pfam" id="PF13495">
    <property type="entry name" value="Phage_int_SAM_4"/>
    <property type="match status" value="1"/>
</dbReference>
<keyword evidence="5" id="KW-1185">Reference proteome</keyword>
<dbReference type="Gene3D" id="1.10.150.130">
    <property type="match status" value="1"/>
</dbReference>
<evidence type="ECO:0000313" key="5">
    <source>
        <dbReference type="Proteomes" id="UP001580430"/>
    </source>
</evidence>
<dbReference type="PROSITE" id="PS51900">
    <property type="entry name" value="CB"/>
    <property type="match status" value="1"/>
</dbReference>
<organism evidence="4 5">
    <name type="scientific">Paenibacillus medicaginis</name>
    <dbReference type="NCBI Taxonomy" id="1470560"/>
    <lineage>
        <taxon>Bacteria</taxon>
        <taxon>Bacillati</taxon>
        <taxon>Bacillota</taxon>
        <taxon>Bacilli</taxon>
        <taxon>Bacillales</taxon>
        <taxon>Paenibacillaceae</taxon>
        <taxon>Paenibacillus</taxon>
    </lineage>
</organism>
<evidence type="ECO:0000313" key="4">
    <source>
        <dbReference type="EMBL" id="MFB5759569.1"/>
    </source>
</evidence>
<gene>
    <name evidence="4" type="ORF">ACE5LO_04105</name>
</gene>
<keyword evidence="1 2" id="KW-0238">DNA-binding</keyword>
<name>A0ABV5BWB3_9BACL</name>
<comment type="caution">
    <text evidence="4">The sequence shown here is derived from an EMBL/GenBank/DDBJ whole genome shotgun (WGS) entry which is preliminary data.</text>
</comment>
<dbReference type="EMBL" id="JBHIRY010000002">
    <property type="protein sequence ID" value="MFB5759569.1"/>
    <property type="molecule type" value="Genomic_DNA"/>
</dbReference>
<evidence type="ECO:0000256" key="1">
    <source>
        <dbReference type="ARBA" id="ARBA00023125"/>
    </source>
</evidence>
<reference evidence="4 5" key="1">
    <citation type="submission" date="2024-09" db="EMBL/GenBank/DDBJ databases">
        <title>Paenibacillus zeirhizospherea sp. nov., isolated from surface of the maize (Zea mays) roots in a horticulture field, Hungary.</title>
        <authorList>
            <person name="Marton D."/>
            <person name="Farkas M."/>
            <person name="Bedics A."/>
            <person name="Toth E."/>
            <person name="Tancsics A."/>
            <person name="Boka K."/>
            <person name="Marati G."/>
            <person name="Kriszt B."/>
            <person name="Cserhati M."/>
        </authorList>
    </citation>
    <scope>NUCLEOTIDE SEQUENCE [LARGE SCALE GENOMIC DNA]</scope>
    <source>
        <strain evidence="4 5">JCM 18446</strain>
    </source>
</reference>
<feature type="domain" description="Core-binding (CB)" evidence="3">
    <location>
        <begin position="10"/>
        <end position="97"/>
    </location>
</feature>
<dbReference type="InterPro" id="IPR004107">
    <property type="entry name" value="Integrase_SAM-like_N"/>
</dbReference>
<evidence type="ECO:0000256" key="2">
    <source>
        <dbReference type="PROSITE-ProRule" id="PRU01248"/>
    </source>
</evidence>
<dbReference type="SUPFAM" id="SSF56349">
    <property type="entry name" value="DNA breaking-rejoining enzymes"/>
    <property type="match status" value="1"/>
</dbReference>
<accession>A0ABV5BWB3</accession>
<proteinExistence type="predicted"/>
<evidence type="ECO:0000259" key="3">
    <source>
        <dbReference type="PROSITE" id="PS51900"/>
    </source>
</evidence>
<dbReference type="InterPro" id="IPR044068">
    <property type="entry name" value="CB"/>
</dbReference>